<organism evidence="4">
    <name type="scientific">marine metagenome</name>
    <dbReference type="NCBI Taxonomy" id="408172"/>
    <lineage>
        <taxon>unclassified sequences</taxon>
        <taxon>metagenomes</taxon>
        <taxon>ecological metagenomes</taxon>
    </lineage>
</organism>
<dbReference type="PROSITE" id="PS51736">
    <property type="entry name" value="RECOMBINASES_3"/>
    <property type="match status" value="1"/>
</dbReference>
<name>A0A381NYW1_9ZZZZ</name>
<keyword evidence="2" id="KW-0233">DNA recombination</keyword>
<dbReference type="Pfam" id="PF00239">
    <property type="entry name" value="Resolvase"/>
    <property type="match status" value="1"/>
</dbReference>
<evidence type="ECO:0000256" key="1">
    <source>
        <dbReference type="ARBA" id="ARBA00023125"/>
    </source>
</evidence>
<dbReference type="PANTHER" id="PTHR30461">
    <property type="entry name" value="DNA-INVERTASE FROM LAMBDOID PROPHAGE"/>
    <property type="match status" value="1"/>
</dbReference>
<evidence type="ECO:0000313" key="4">
    <source>
        <dbReference type="EMBL" id="SUZ59557.1"/>
    </source>
</evidence>
<sequence length="210" mass="23908">MEEKIRFAAGNISRKRERVALYAKSGTDGQTTENQLHELRKIADQKGWQIAREFVDQSTSLSKGRGQGPAFDEMFNGVKRGDFDLIMVWNVDRLGRSLRQLISFLDELHSKNIDLFINKQGVDTTTPAGKMLFQMLDVFAGFERSMIQERVKKGLKEAKNRGQRLGRPRVPFAVESKIRELRSTGKGIRRIATELRVGVSTVMRVIDKPL</sequence>
<gene>
    <name evidence="4" type="ORF">METZ01_LOCUS12411</name>
</gene>
<reference evidence="4" key="1">
    <citation type="submission" date="2018-05" db="EMBL/GenBank/DDBJ databases">
        <authorList>
            <person name="Lanie J.A."/>
            <person name="Ng W.-L."/>
            <person name="Kazmierczak K.M."/>
            <person name="Andrzejewski T.M."/>
            <person name="Davidsen T.M."/>
            <person name="Wayne K.J."/>
            <person name="Tettelin H."/>
            <person name="Glass J.I."/>
            <person name="Rusch D."/>
            <person name="Podicherti R."/>
            <person name="Tsui H.-C.T."/>
            <person name="Winkler M.E."/>
        </authorList>
    </citation>
    <scope>NUCLEOTIDE SEQUENCE</scope>
</reference>
<dbReference type="SMART" id="SM00857">
    <property type="entry name" value="Resolvase"/>
    <property type="match status" value="1"/>
</dbReference>
<dbReference type="SUPFAM" id="SSF53041">
    <property type="entry name" value="Resolvase-like"/>
    <property type="match status" value="1"/>
</dbReference>
<evidence type="ECO:0000259" key="3">
    <source>
        <dbReference type="PROSITE" id="PS51736"/>
    </source>
</evidence>
<evidence type="ECO:0000256" key="2">
    <source>
        <dbReference type="ARBA" id="ARBA00023172"/>
    </source>
</evidence>
<protein>
    <recommendedName>
        <fullName evidence="3">Resolvase/invertase-type recombinase catalytic domain-containing protein</fullName>
    </recommendedName>
</protein>
<dbReference type="GO" id="GO:0000150">
    <property type="term" value="F:DNA strand exchange activity"/>
    <property type="evidence" value="ECO:0007669"/>
    <property type="project" value="InterPro"/>
</dbReference>
<dbReference type="InterPro" id="IPR006119">
    <property type="entry name" value="Resolv_N"/>
</dbReference>
<dbReference type="EMBL" id="UINC01000685">
    <property type="protein sequence ID" value="SUZ59557.1"/>
    <property type="molecule type" value="Genomic_DNA"/>
</dbReference>
<dbReference type="GO" id="GO:0003677">
    <property type="term" value="F:DNA binding"/>
    <property type="evidence" value="ECO:0007669"/>
    <property type="project" value="UniProtKB-KW"/>
</dbReference>
<dbReference type="InterPro" id="IPR050639">
    <property type="entry name" value="SSR_resolvase"/>
</dbReference>
<keyword evidence="1" id="KW-0238">DNA-binding</keyword>
<dbReference type="Gene3D" id="3.40.50.1390">
    <property type="entry name" value="Resolvase, N-terminal catalytic domain"/>
    <property type="match status" value="1"/>
</dbReference>
<feature type="domain" description="Resolvase/invertase-type recombinase catalytic" evidence="3">
    <location>
        <begin position="18"/>
        <end position="162"/>
    </location>
</feature>
<dbReference type="AlphaFoldDB" id="A0A381NYW1"/>
<dbReference type="CDD" id="cd03768">
    <property type="entry name" value="SR_ResInv"/>
    <property type="match status" value="1"/>
</dbReference>
<dbReference type="PANTHER" id="PTHR30461:SF2">
    <property type="entry name" value="SERINE RECOMBINASE PINE-RELATED"/>
    <property type="match status" value="1"/>
</dbReference>
<accession>A0A381NYW1</accession>
<dbReference type="InterPro" id="IPR036162">
    <property type="entry name" value="Resolvase-like_N_sf"/>
</dbReference>
<proteinExistence type="predicted"/>